<dbReference type="Proteomes" id="UP000001460">
    <property type="component" value="Unassembled WGS sequence"/>
</dbReference>
<dbReference type="OrthoDB" id="4189at2759"/>
<evidence type="ECO:0000256" key="2">
    <source>
        <dbReference type="ARBA" id="ARBA00022490"/>
    </source>
</evidence>
<evidence type="ECO:0000313" key="9">
    <source>
        <dbReference type="Proteomes" id="UP000001460"/>
    </source>
</evidence>
<dbReference type="GO" id="GO:0010970">
    <property type="term" value="P:transport along microtubule"/>
    <property type="evidence" value="ECO:0007669"/>
    <property type="project" value="TreeGrafter"/>
</dbReference>
<proteinExistence type="predicted"/>
<dbReference type="EMBL" id="DS989733">
    <property type="protein sequence ID" value="EEA07455.1"/>
    <property type="molecule type" value="Genomic_DNA"/>
</dbReference>
<dbReference type="PROSITE" id="PS50294">
    <property type="entry name" value="WD_REPEATS_REGION"/>
    <property type="match status" value="1"/>
</dbReference>
<dbReference type="GO" id="GO:0045504">
    <property type="term" value="F:dynein heavy chain binding"/>
    <property type="evidence" value="ECO:0007669"/>
    <property type="project" value="TreeGrafter"/>
</dbReference>
<feature type="compositionally biased region" description="Polar residues" evidence="6">
    <location>
        <begin position="641"/>
        <end position="653"/>
    </location>
</feature>
<evidence type="ECO:0000256" key="3">
    <source>
        <dbReference type="ARBA" id="ARBA00022574"/>
    </source>
</evidence>
<organism evidence="8 9">
    <name type="scientific">Cryptosporidium muris (strain RN66)</name>
    <dbReference type="NCBI Taxonomy" id="441375"/>
    <lineage>
        <taxon>Eukaryota</taxon>
        <taxon>Sar</taxon>
        <taxon>Alveolata</taxon>
        <taxon>Apicomplexa</taxon>
        <taxon>Conoidasida</taxon>
        <taxon>Coccidia</taxon>
        <taxon>Eucoccidiorida</taxon>
        <taxon>Eimeriorina</taxon>
        <taxon>Cryptosporidiidae</taxon>
        <taxon>Cryptosporidium</taxon>
    </lineage>
</organism>
<sequence>MSGDFAVQEQTRLKDLLLDRQEALKEQRKVLESINKQSDTLKIGDDIDNIINSILNEVGLNESIFTVSDTPILATSTGSLKEYTPTYRKGLQPAIAIVDLNITEVSKEHFEKSTQADTTDSTPCNISGLATANTSNKSFKISIPVANVNDTSLIDNEALAATTPNTTTSAVKVSSFFDEYNENKGEILKSGEFIEFFNKTSRIIERTLGESAIFDPFFDIRVDSTVTSPDIALGSSTSTNPGNIDSITSNGIFKNSQLYHCELSINRPIMDIKSHSAYPEYFIVAYGSKTNQLLNPSSTSNPTILDYGGCALLWSISMPRKPELVFIASSAVLRVSFNPYNQHRFIGTTYNGEILIWDSRSGKIPVQKTNTMISNTNNMHCFPVYSMELLGNKGAQNIVSIDADGKVCSWNLTNINDPIESFQLKKSNSRDIAIKCMTLSKLINPNNIYCGAEDGNIYQTIIKTNKPGVIHNSVNAHSGFVTSLDYHPICDCFLSASADWTVKLWSPNSNTTVIQNTTTSSSSITLLCTFESSENYVIDVAWHPIHPGIFAVVDADNNLIIYDLTQGNWQAPVCKITTSNNNSNTSLNIANSINWSSDGTRLFIGYTNGDLIMCNTDTKIYQPSRNTWNLFNERLESFKFNNGDTSNSSPNLSKSDRINSTENMDDTNYD</sequence>
<dbReference type="PROSITE" id="PS50082">
    <property type="entry name" value="WD_REPEATS_2"/>
    <property type="match status" value="1"/>
</dbReference>
<evidence type="ECO:0000256" key="5">
    <source>
        <dbReference type="PROSITE-ProRule" id="PRU00221"/>
    </source>
</evidence>
<evidence type="ECO:0000256" key="6">
    <source>
        <dbReference type="SAM" id="MobiDB-lite"/>
    </source>
</evidence>
<protein>
    <recommendedName>
        <fullName evidence="7">Ig-like domain-containing protein</fullName>
    </recommendedName>
</protein>
<dbReference type="PANTHER" id="PTHR12442:SF22">
    <property type="entry name" value="CYTOPLASMIC DYNEIN 1 INTERMEDIATE CHAIN-RELATED"/>
    <property type="match status" value="1"/>
</dbReference>
<evidence type="ECO:0000256" key="1">
    <source>
        <dbReference type="ARBA" id="ARBA00004496"/>
    </source>
</evidence>
<accession>B6AGW4</accession>
<reference evidence="8" key="1">
    <citation type="submission" date="2008-06" db="EMBL/GenBank/DDBJ databases">
        <authorList>
            <person name="Lorenzi H."/>
            <person name="Inman J."/>
            <person name="Miller J."/>
            <person name="Schobel S."/>
            <person name="Amedeo P."/>
            <person name="Caler E.V."/>
            <person name="da Silva J."/>
        </authorList>
    </citation>
    <scope>NUCLEOTIDE SEQUENCE [LARGE SCALE GENOMIC DNA]</scope>
    <source>
        <strain evidence="8">RN66</strain>
    </source>
</reference>
<keyword evidence="2" id="KW-0963">Cytoplasm</keyword>
<keyword evidence="3 5" id="KW-0853">WD repeat</keyword>
<feature type="domain" description="Ig-like" evidence="7">
    <location>
        <begin position="507"/>
        <end position="590"/>
    </location>
</feature>
<dbReference type="InterPro" id="IPR001680">
    <property type="entry name" value="WD40_rpt"/>
</dbReference>
<dbReference type="GO" id="GO:0005868">
    <property type="term" value="C:cytoplasmic dynein complex"/>
    <property type="evidence" value="ECO:0007669"/>
    <property type="project" value="TreeGrafter"/>
</dbReference>
<dbReference type="SMART" id="SM00320">
    <property type="entry name" value="WD40"/>
    <property type="match status" value="5"/>
</dbReference>
<comment type="subcellular location">
    <subcellularLocation>
        <location evidence="1">Cytoplasm</location>
    </subcellularLocation>
</comment>
<evidence type="ECO:0000259" key="7">
    <source>
        <dbReference type="PROSITE" id="PS50835"/>
    </source>
</evidence>
<dbReference type="VEuPathDB" id="CryptoDB:CMU_036280"/>
<name>B6AGW4_CRYMR</name>
<feature type="repeat" description="WD" evidence="5">
    <location>
        <begin position="474"/>
        <end position="515"/>
    </location>
</feature>
<dbReference type="GeneID" id="6996962"/>
<dbReference type="InterPro" id="IPR015943">
    <property type="entry name" value="WD40/YVTN_repeat-like_dom_sf"/>
</dbReference>
<keyword evidence="9" id="KW-1185">Reference proteome</keyword>
<evidence type="ECO:0000256" key="4">
    <source>
        <dbReference type="ARBA" id="ARBA00022737"/>
    </source>
</evidence>
<dbReference type="PANTHER" id="PTHR12442">
    <property type="entry name" value="DYNEIN INTERMEDIATE CHAIN"/>
    <property type="match status" value="1"/>
</dbReference>
<dbReference type="eggNOG" id="KOG1587">
    <property type="taxonomic scope" value="Eukaryota"/>
</dbReference>
<dbReference type="InterPro" id="IPR050687">
    <property type="entry name" value="Dynein_IC"/>
</dbReference>
<dbReference type="RefSeq" id="XP_002141804.1">
    <property type="nucleotide sequence ID" value="XM_002141768.1"/>
</dbReference>
<evidence type="ECO:0000313" key="8">
    <source>
        <dbReference type="EMBL" id="EEA07455.1"/>
    </source>
</evidence>
<dbReference type="Gene3D" id="2.130.10.10">
    <property type="entry name" value="YVTN repeat-like/Quinoprotein amine dehydrogenase"/>
    <property type="match status" value="2"/>
</dbReference>
<dbReference type="AlphaFoldDB" id="B6AGW4"/>
<keyword evidence="4" id="KW-0677">Repeat</keyword>
<dbReference type="InterPro" id="IPR036322">
    <property type="entry name" value="WD40_repeat_dom_sf"/>
</dbReference>
<dbReference type="GO" id="GO:0045503">
    <property type="term" value="F:dynein light chain binding"/>
    <property type="evidence" value="ECO:0007669"/>
    <property type="project" value="TreeGrafter"/>
</dbReference>
<dbReference type="InterPro" id="IPR007110">
    <property type="entry name" value="Ig-like_dom"/>
</dbReference>
<dbReference type="SUPFAM" id="SSF50978">
    <property type="entry name" value="WD40 repeat-like"/>
    <property type="match status" value="1"/>
</dbReference>
<feature type="region of interest" description="Disordered" evidence="6">
    <location>
        <begin position="641"/>
        <end position="670"/>
    </location>
</feature>
<dbReference type="Pfam" id="PF00400">
    <property type="entry name" value="WD40"/>
    <property type="match status" value="1"/>
</dbReference>
<dbReference type="GO" id="GO:0005737">
    <property type="term" value="C:cytoplasm"/>
    <property type="evidence" value="ECO:0007669"/>
    <property type="project" value="UniProtKB-SubCell"/>
</dbReference>
<dbReference type="STRING" id="441375.B6AGW4"/>
<gene>
    <name evidence="8" type="ORF">CMU_036280</name>
</gene>
<dbReference type="OMA" id="MHDRPEY"/>
<dbReference type="PROSITE" id="PS50835">
    <property type="entry name" value="IG_LIKE"/>
    <property type="match status" value="1"/>
</dbReference>